<dbReference type="EMBL" id="HBUF01339046">
    <property type="protein sequence ID" value="CAG6699495.1"/>
    <property type="molecule type" value="Transcribed_RNA"/>
</dbReference>
<dbReference type="PANTHER" id="PTHR47027:SF20">
    <property type="entry name" value="REVERSE TRANSCRIPTASE-LIKE PROTEIN WITH RNA-DIRECTED DNA POLYMERASE DOMAIN"/>
    <property type="match status" value="1"/>
</dbReference>
<evidence type="ECO:0008006" key="2">
    <source>
        <dbReference type="Google" id="ProtNLM"/>
    </source>
</evidence>
<accession>A0A8D8U7I3</accession>
<reference evidence="1" key="1">
    <citation type="submission" date="2021-05" db="EMBL/GenBank/DDBJ databases">
        <authorList>
            <person name="Alioto T."/>
            <person name="Alioto T."/>
            <person name="Gomez Garrido J."/>
        </authorList>
    </citation>
    <scope>NUCLEOTIDE SEQUENCE</scope>
</reference>
<organism evidence="1">
    <name type="scientific">Cacopsylla melanoneura</name>
    <dbReference type="NCBI Taxonomy" id="428564"/>
    <lineage>
        <taxon>Eukaryota</taxon>
        <taxon>Metazoa</taxon>
        <taxon>Ecdysozoa</taxon>
        <taxon>Arthropoda</taxon>
        <taxon>Hexapoda</taxon>
        <taxon>Insecta</taxon>
        <taxon>Pterygota</taxon>
        <taxon>Neoptera</taxon>
        <taxon>Paraneoptera</taxon>
        <taxon>Hemiptera</taxon>
        <taxon>Sternorrhyncha</taxon>
        <taxon>Psylloidea</taxon>
        <taxon>Psyllidae</taxon>
        <taxon>Psyllinae</taxon>
        <taxon>Cacopsylla</taxon>
    </lineage>
</organism>
<dbReference type="EMBL" id="HBUF01339044">
    <property type="protein sequence ID" value="CAG6699484.1"/>
    <property type="molecule type" value="Transcribed_RNA"/>
</dbReference>
<name>A0A8D8U7I3_9HEMI</name>
<dbReference type="PANTHER" id="PTHR47027">
    <property type="entry name" value="REVERSE TRANSCRIPTASE DOMAIN-CONTAINING PROTEIN"/>
    <property type="match status" value="1"/>
</dbReference>
<protein>
    <recommendedName>
        <fullName evidence="2">Endonuclease-reverse transcriptase</fullName>
    </recommendedName>
</protein>
<sequence length="149" mass="17649">MRRNISIKTKERLLKTYVFSTLTYGAEAWTLNKEIERRIDACENYCYRRMLKISWMDKNQQQQFTKNNAEKPIGAVKHKIKERKTKFAGHILRRPEGTLLKDVMEGTVEGARGRGRPRIMWMDNIMEWLNVTSLEAIQELAANRKTFRI</sequence>
<dbReference type="AlphaFoldDB" id="A0A8D8U7I3"/>
<evidence type="ECO:0000313" key="1">
    <source>
        <dbReference type="EMBL" id="CAG6699495.1"/>
    </source>
</evidence>
<proteinExistence type="predicted"/>